<reference evidence="5" key="1">
    <citation type="journal article" date="2020" name="Stud. Mycol.">
        <title>101 Dothideomycetes genomes: a test case for predicting lifestyles and emergence of pathogens.</title>
        <authorList>
            <person name="Haridas S."/>
            <person name="Albert R."/>
            <person name="Binder M."/>
            <person name="Bloem J."/>
            <person name="Labutti K."/>
            <person name="Salamov A."/>
            <person name="Andreopoulos B."/>
            <person name="Baker S."/>
            <person name="Barry K."/>
            <person name="Bills G."/>
            <person name="Bluhm B."/>
            <person name="Cannon C."/>
            <person name="Castanera R."/>
            <person name="Culley D."/>
            <person name="Daum C."/>
            <person name="Ezra D."/>
            <person name="Gonzalez J."/>
            <person name="Henrissat B."/>
            <person name="Kuo A."/>
            <person name="Liang C."/>
            <person name="Lipzen A."/>
            <person name="Lutzoni F."/>
            <person name="Magnuson J."/>
            <person name="Mondo S."/>
            <person name="Nolan M."/>
            <person name="Ohm R."/>
            <person name="Pangilinan J."/>
            <person name="Park H.-J."/>
            <person name="Ramirez L."/>
            <person name="Alfaro M."/>
            <person name="Sun H."/>
            <person name="Tritt A."/>
            <person name="Yoshinaga Y."/>
            <person name="Zwiers L.-H."/>
            <person name="Turgeon B."/>
            <person name="Goodwin S."/>
            <person name="Spatafora J."/>
            <person name="Crous P."/>
            <person name="Grigoriev I."/>
        </authorList>
    </citation>
    <scope>NUCLEOTIDE SEQUENCE</scope>
    <source>
        <strain evidence="5">CBS 123094</strain>
    </source>
</reference>
<feature type="domain" description="Zn(2)-C6 fungal-type" evidence="4">
    <location>
        <begin position="12"/>
        <end position="43"/>
    </location>
</feature>
<name>A0A6A5WE78_9PLEO</name>
<dbReference type="CDD" id="cd12148">
    <property type="entry name" value="fungal_TF_MHR"/>
    <property type="match status" value="1"/>
</dbReference>
<dbReference type="Proteomes" id="UP000799779">
    <property type="component" value="Unassembled WGS sequence"/>
</dbReference>
<evidence type="ECO:0000256" key="2">
    <source>
        <dbReference type="ARBA" id="ARBA00022723"/>
    </source>
</evidence>
<dbReference type="PANTHER" id="PTHR31001:SF87">
    <property type="entry name" value="COL-21"/>
    <property type="match status" value="1"/>
</dbReference>
<organism evidence="5 6">
    <name type="scientific">Amniculicola lignicola CBS 123094</name>
    <dbReference type="NCBI Taxonomy" id="1392246"/>
    <lineage>
        <taxon>Eukaryota</taxon>
        <taxon>Fungi</taxon>
        <taxon>Dikarya</taxon>
        <taxon>Ascomycota</taxon>
        <taxon>Pezizomycotina</taxon>
        <taxon>Dothideomycetes</taxon>
        <taxon>Pleosporomycetidae</taxon>
        <taxon>Pleosporales</taxon>
        <taxon>Amniculicolaceae</taxon>
        <taxon>Amniculicola</taxon>
    </lineage>
</organism>
<dbReference type="CDD" id="cd00067">
    <property type="entry name" value="GAL4"/>
    <property type="match status" value="1"/>
</dbReference>
<dbReference type="SMART" id="SM00066">
    <property type="entry name" value="GAL4"/>
    <property type="match status" value="1"/>
</dbReference>
<dbReference type="InterPro" id="IPR001138">
    <property type="entry name" value="Zn2Cys6_DnaBD"/>
</dbReference>
<dbReference type="GO" id="GO:0000981">
    <property type="term" value="F:DNA-binding transcription factor activity, RNA polymerase II-specific"/>
    <property type="evidence" value="ECO:0007669"/>
    <property type="project" value="InterPro"/>
</dbReference>
<dbReference type="PROSITE" id="PS50048">
    <property type="entry name" value="ZN2_CY6_FUNGAL_2"/>
    <property type="match status" value="1"/>
</dbReference>
<dbReference type="AlphaFoldDB" id="A0A6A5WE78"/>
<protein>
    <recommendedName>
        <fullName evidence="4">Zn(2)-C6 fungal-type domain-containing protein</fullName>
    </recommendedName>
</protein>
<dbReference type="InterPro" id="IPR036864">
    <property type="entry name" value="Zn2-C6_fun-type_DNA-bd_sf"/>
</dbReference>
<accession>A0A6A5WE78</accession>
<keyword evidence="2" id="KW-0479">Metal-binding</keyword>
<sequence length="631" mass="71802">MQSSGRKRVGLACIPCYRKKQKCNRRYPCNQCTKRRQPEECTYYTSQASHQTPQTENRLHEDVRVEPPQEVTSSAEVVVASADSAKSKDQTLSRGSDSLAELFAYVEHSESNTLALILKMGLSEDDDDPVGNRPIPLELYAEIEVHIKRLPSREIFDFLVQYYVTEVHWMEQVVYAPWFVAQYQKWWTSGTPSRVLDIEFAVLFLRICSYASQFLPSPTFTIDRIRGMPLTDIRDACHEIAGGLSAICRQLDMRGSVIRIQHLSIMGLQRQCEGRINAFWEALSDAVRVAQRIGLPRGRTAWKQGMHEFDKEIRCRVFCNLYIWDSLLSRQLDCDPFLPTTLTPEHLPRMHLEPHVNDADAPEGFTERLILARLAKFWRSFPSRPGAEYEATEAEERYDKFCKEFLAQLPPVFAFDFNKDWDERLERLPLQRQTLHIAIFDFLCHNFRRILLCEPSQVQSLPAYKQVLVASQRRALAAATLKTLEGVSKLHSMLGGSHTRRTAIILPTFEAAVVLVGLIMDVNFPGANMGEDGLPRALDIDPLGLEKAQLTRDRCCRAAQEGLARLQMLAEVSDMARAGANTLARLMAKIPSGDIPQWYALQTHESNLSPFDDFFETFSAGAFPVLEGEPR</sequence>
<evidence type="ECO:0000313" key="5">
    <source>
        <dbReference type="EMBL" id="KAF1999194.1"/>
    </source>
</evidence>
<evidence type="ECO:0000256" key="3">
    <source>
        <dbReference type="ARBA" id="ARBA00023242"/>
    </source>
</evidence>
<dbReference type="GO" id="GO:0003677">
    <property type="term" value="F:DNA binding"/>
    <property type="evidence" value="ECO:0007669"/>
    <property type="project" value="InterPro"/>
</dbReference>
<dbReference type="Pfam" id="PF00172">
    <property type="entry name" value="Zn_clus"/>
    <property type="match status" value="1"/>
</dbReference>
<keyword evidence="6" id="KW-1185">Reference proteome</keyword>
<keyword evidence="3" id="KW-0539">Nucleus</keyword>
<evidence type="ECO:0000256" key="1">
    <source>
        <dbReference type="ARBA" id="ARBA00004123"/>
    </source>
</evidence>
<dbReference type="OrthoDB" id="5344325at2759"/>
<gene>
    <name evidence="5" type="ORF">P154DRAFT_523425</name>
</gene>
<dbReference type="EMBL" id="ML977597">
    <property type="protein sequence ID" value="KAF1999194.1"/>
    <property type="molecule type" value="Genomic_DNA"/>
</dbReference>
<evidence type="ECO:0000313" key="6">
    <source>
        <dbReference type="Proteomes" id="UP000799779"/>
    </source>
</evidence>
<dbReference type="GO" id="GO:0006351">
    <property type="term" value="P:DNA-templated transcription"/>
    <property type="evidence" value="ECO:0007669"/>
    <property type="project" value="InterPro"/>
</dbReference>
<dbReference type="GO" id="GO:0008270">
    <property type="term" value="F:zinc ion binding"/>
    <property type="evidence" value="ECO:0007669"/>
    <property type="project" value="InterPro"/>
</dbReference>
<dbReference type="InterPro" id="IPR050613">
    <property type="entry name" value="Sec_Metabolite_Reg"/>
</dbReference>
<dbReference type="InterPro" id="IPR007219">
    <property type="entry name" value="XnlR_reg_dom"/>
</dbReference>
<dbReference type="Gene3D" id="4.10.240.10">
    <property type="entry name" value="Zn(2)-C6 fungal-type DNA-binding domain"/>
    <property type="match status" value="1"/>
</dbReference>
<dbReference type="Pfam" id="PF04082">
    <property type="entry name" value="Fungal_trans"/>
    <property type="match status" value="1"/>
</dbReference>
<dbReference type="GO" id="GO:0005634">
    <property type="term" value="C:nucleus"/>
    <property type="evidence" value="ECO:0007669"/>
    <property type="project" value="UniProtKB-SubCell"/>
</dbReference>
<evidence type="ECO:0000259" key="4">
    <source>
        <dbReference type="PROSITE" id="PS50048"/>
    </source>
</evidence>
<dbReference type="SUPFAM" id="SSF57701">
    <property type="entry name" value="Zn2/Cys6 DNA-binding domain"/>
    <property type="match status" value="1"/>
</dbReference>
<dbReference type="PANTHER" id="PTHR31001">
    <property type="entry name" value="UNCHARACTERIZED TRANSCRIPTIONAL REGULATORY PROTEIN"/>
    <property type="match status" value="1"/>
</dbReference>
<proteinExistence type="predicted"/>
<comment type="subcellular location">
    <subcellularLocation>
        <location evidence="1">Nucleus</location>
    </subcellularLocation>
</comment>